<gene>
    <name evidence="13" type="ORF">GDO81_029255</name>
</gene>
<dbReference type="Gene3D" id="3.40.50.2300">
    <property type="match status" value="2"/>
</dbReference>
<dbReference type="AlphaFoldDB" id="A0AAV6ZCD0"/>
<feature type="transmembrane region" description="Helical" evidence="11">
    <location>
        <begin position="245"/>
        <end position="270"/>
    </location>
</feature>
<evidence type="ECO:0000256" key="2">
    <source>
        <dbReference type="ARBA" id="ARBA00022475"/>
    </source>
</evidence>
<keyword evidence="2" id="KW-1003">Cell membrane</keyword>
<dbReference type="CDD" id="cd15283">
    <property type="entry name" value="7tmC_V2R_pheromone"/>
    <property type="match status" value="1"/>
</dbReference>
<dbReference type="EMBL" id="WNYA01000853">
    <property type="protein sequence ID" value="KAG8547039.1"/>
    <property type="molecule type" value="Genomic_DNA"/>
</dbReference>
<keyword evidence="4" id="KW-0732">Signal</keyword>
<keyword evidence="7 11" id="KW-0472">Membrane</keyword>
<evidence type="ECO:0000256" key="7">
    <source>
        <dbReference type="ARBA" id="ARBA00023136"/>
    </source>
</evidence>
<dbReference type="InterPro" id="IPR000068">
    <property type="entry name" value="GPCR_3_Ca_sens_rcpt-rel"/>
</dbReference>
<reference evidence="13" key="1">
    <citation type="thesis" date="2020" institute="ProQuest LLC" country="789 East Eisenhower Parkway, Ann Arbor, MI, USA">
        <title>Comparative Genomics and Chromosome Evolution.</title>
        <authorList>
            <person name="Mudd A.B."/>
        </authorList>
    </citation>
    <scope>NUCLEOTIDE SEQUENCE</scope>
    <source>
        <strain evidence="13">237g6f4</strain>
        <tissue evidence="13">Blood</tissue>
    </source>
</reference>
<dbReference type="PRINTS" id="PR00248">
    <property type="entry name" value="GPCRMGR"/>
</dbReference>
<evidence type="ECO:0000256" key="1">
    <source>
        <dbReference type="ARBA" id="ARBA00004651"/>
    </source>
</evidence>
<dbReference type="GO" id="GO:0004930">
    <property type="term" value="F:G protein-coupled receptor activity"/>
    <property type="evidence" value="ECO:0007669"/>
    <property type="project" value="UniProtKB-KW"/>
</dbReference>
<evidence type="ECO:0000313" key="14">
    <source>
        <dbReference type="Proteomes" id="UP000824782"/>
    </source>
</evidence>
<evidence type="ECO:0000256" key="6">
    <source>
        <dbReference type="ARBA" id="ARBA00023040"/>
    </source>
</evidence>
<evidence type="ECO:0000256" key="5">
    <source>
        <dbReference type="ARBA" id="ARBA00022989"/>
    </source>
</evidence>
<dbReference type="PROSITE" id="PS00981">
    <property type="entry name" value="G_PROTEIN_RECEP_F3_3"/>
    <property type="match status" value="1"/>
</dbReference>
<feature type="transmembrane region" description="Helical" evidence="11">
    <location>
        <begin position="439"/>
        <end position="459"/>
    </location>
</feature>
<dbReference type="PANTHER" id="PTHR24061">
    <property type="entry name" value="CALCIUM-SENSING RECEPTOR-RELATED"/>
    <property type="match status" value="1"/>
</dbReference>
<feature type="transmembrane region" description="Helical" evidence="11">
    <location>
        <begin position="360"/>
        <end position="378"/>
    </location>
</feature>
<evidence type="ECO:0000256" key="4">
    <source>
        <dbReference type="ARBA" id="ARBA00022729"/>
    </source>
</evidence>
<proteinExistence type="predicted"/>
<keyword evidence="8" id="KW-0675">Receptor</keyword>
<feature type="transmembrane region" description="Helical" evidence="11">
    <location>
        <begin position="315"/>
        <end position="339"/>
    </location>
</feature>
<evidence type="ECO:0000256" key="8">
    <source>
        <dbReference type="ARBA" id="ARBA00023170"/>
    </source>
</evidence>
<evidence type="ECO:0000256" key="3">
    <source>
        <dbReference type="ARBA" id="ARBA00022692"/>
    </source>
</evidence>
<keyword evidence="5 11" id="KW-1133">Transmembrane helix</keyword>
<dbReference type="PROSITE" id="PS50259">
    <property type="entry name" value="G_PROTEIN_RECEP_F3_4"/>
    <property type="match status" value="1"/>
</dbReference>
<keyword evidence="10" id="KW-0807">Transducer</keyword>
<evidence type="ECO:0000256" key="11">
    <source>
        <dbReference type="SAM" id="Phobius"/>
    </source>
</evidence>
<dbReference type="Pfam" id="PF00003">
    <property type="entry name" value="7tm_3"/>
    <property type="match status" value="1"/>
</dbReference>
<dbReference type="Gene3D" id="2.10.50.30">
    <property type="entry name" value="GPCR, family 3, nine cysteines domain"/>
    <property type="match status" value="1"/>
</dbReference>
<accession>A0AAV6ZCD0</accession>
<keyword evidence="6" id="KW-0297">G-protein coupled receptor</keyword>
<feature type="domain" description="G-protein coupled receptors family 3 profile" evidence="12">
    <location>
        <begin position="245"/>
        <end position="508"/>
    </location>
</feature>
<evidence type="ECO:0000256" key="10">
    <source>
        <dbReference type="ARBA" id="ARBA00023224"/>
    </source>
</evidence>
<dbReference type="InterPro" id="IPR017979">
    <property type="entry name" value="GPCR_3_CS"/>
</dbReference>
<dbReference type="SUPFAM" id="SSF53822">
    <property type="entry name" value="Periplasmic binding protein-like I"/>
    <property type="match status" value="1"/>
</dbReference>
<dbReference type="InterPro" id="IPR001828">
    <property type="entry name" value="ANF_lig-bd_rcpt"/>
</dbReference>
<feature type="transmembrane region" description="Helical" evidence="11">
    <location>
        <begin position="282"/>
        <end position="303"/>
    </location>
</feature>
<dbReference type="Pfam" id="PF07562">
    <property type="entry name" value="NCD3G"/>
    <property type="match status" value="1"/>
</dbReference>
<comment type="caution">
    <text evidence="13">The sequence shown here is derived from an EMBL/GenBank/DDBJ whole genome shotgun (WGS) entry which is preliminary data.</text>
</comment>
<dbReference type="Pfam" id="PF01094">
    <property type="entry name" value="ANF_receptor"/>
    <property type="match status" value="1"/>
</dbReference>
<evidence type="ECO:0000256" key="9">
    <source>
        <dbReference type="ARBA" id="ARBA00023180"/>
    </source>
</evidence>
<sequence>MARDRISYGATDPSLSDRLLYPHVFRTVQSSHTHNMVIIELLKYFGWTWVGILVSDDDAGENELQILTKYMRENGICAAFTIKLTEENSLQRYIQRMKNSRDPMSPSYYFTDQGEALHPYKIINWIFIKEARSEDIKMTAVGNFTPWAVSGEKLYINPQSITWRHSQEIPVSRCSDPCLPGSRKKPGETIHICCYDCAPCSEGEISNITDADNCIQCESDEWPNEERDRCLPKVIEFISYQNDPMASVFSCLSLFGCLVTSSIFTIFISYRDTPIVKANNRNLSYLLLVSIFLSFLSVFLFLGRPSDVTCRLRETSFGVFFSVAVSSLLAKTVMVCVAFKSTKPGSPWRRWLSVKLPYTIVLLCSSIQVVLCVIWLSISPPFQDLDTQSSPGKIIIQCNEGSDICFYSMLGYMGLLAAGSFLLAFMVRTLPDSFNEAKYITFSMLLFCSVWISMIPAYLSTRGKYMVAVEIFAVMASSAGLLGCVFFPKCFTILFRYEMNTKIDLLRK</sequence>
<evidence type="ECO:0000313" key="13">
    <source>
        <dbReference type="EMBL" id="KAG8547039.1"/>
    </source>
</evidence>
<dbReference type="PANTHER" id="PTHR24061:SF599">
    <property type="entry name" value="G-PROTEIN COUPLED RECEPTORS FAMILY 3 PROFILE DOMAIN-CONTAINING PROTEIN"/>
    <property type="match status" value="1"/>
</dbReference>
<keyword evidence="14" id="KW-1185">Reference proteome</keyword>
<dbReference type="FunFam" id="2.10.50.30:FF:000003">
    <property type="entry name" value="Vomeronasal 2, receptor 120"/>
    <property type="match status" value="1"/>
</dbReference>
<dbReference type="InterPro" id="IPR000337">
    <property type="entry name" value="GPCR_3"/>
</dbReference>
<dbReference type="InterPro" id="IPR017978">
    <property type="entry name" value="GPCR_3_C"/>
</dbReference>
<protein>
    <recommendedName>
        <fullName evidence="12">G-protein coupled receptors family 3 profile domain-containing protein</fullName>
    </recommendedName>
</protein>
<dbReference type="GO" id="GO:0005886">
    <property type="term" value="C:plasma membrane"/>
    <property type="evidence" value="ECO:0007669"/>
    <property type="project" value="UniProtKB-SubCell"/>
</dbReference>
<feature type="transmembrane region" description="Helical" evidence="11">
    <location>
        <begin position="465"/>
        <end position="487"/>
    </location>
</feature>
<dbReference type="InterPro" id="IPR038550">
    <property type="entry name" value="GPCR_3_9-Cys_sf"/>
</dbReference>
<keyword evidence="9" id="KW-0325">Glycoprotein</keyword>
<evidence type="ECO:0000259" key="12">
    <source>
        <dbReference type="PROSITE" id="PS50259"/>
    </source>
</evidence>
<dbReference type="InterPro" id="IPR011500">
    <property type="entry name" value="GPCR_3_9-Cys_dom"/>
</dbReference>
<organism evidence="13 14">
    <name type="scientific">Engystomops pustulosus</name>
    <name type="common">Tungara frog</name>
    <name type="synonym">Physalaemus pustulosus</name>
    <dbReference type="NCBI Taxonomy" id="76066"/>
    <lineage>
        <taxon>Eukaryota</taxon>
        <taxon>Metazoa</taxon>
        <taxon>Chordata</taxon>
        <taxon>Craniata</taxon>
        <taxon>Vertebrata</taxon>
        <taxon>Euteleostomi</taxon>
        <taxon>Amphibia</taxon>
        <taxon>Batrachia</taxon>
        <taxon>Anura</taxon>
        <taxon>Neobatrachia</taxon>
        <taxon>Hyloidea</taxon>
        <taxon>Leptodactylidae</taxon>
        <taxon>Leiuperinae</taxon>
        <taxon>Engystomops</taxon>
    </lineage>
</organism>
<dbReference type="Proteomes" id="UP000824782">
    <property type="component" value="Unassembled WGS sequence"/>
</dbReference>
<name>A0AAV6ZCD0_ENGPU</name>
<keyword evidence="3 11" id="KW-0812">Transmembrane</keyword>
<feature type="transmembrane region" description="Helical" evidence="11">
    <location>
        <begin position="409"/>
        <end position="427"/>
    </location>
</feature>
<comment type="subcellular location">
    <subcellularLocation>
        <location evidence="1">Cell membrane</location>
        <topology evidence="1">Multi-pass membrane protein</topology>
    </subcellularLocation>
</comment>
<dbReference type="InterPro" id="IPR028082">
    <property type="entry name" value="Peripla_BP_I"/>
</dbReference>